<evidence type="ECO:0000259" key="2">
    <source>
        <dbReference type="Pfam" id="PF00149"/>
    </source>
</evidence>
<dbReference type="GO" id="GO:0030288">
    <property type="term" value="C:outer membrane-bounded periplasmic space"/>
    <property type="evidence" value="ECO:0007669"/>
    <property type="project" value="TreeGrafter"/>
</dbReference>
<feature type="domain" description="Calcineurin-like phosphoesterase" evidence="2">
    <location>
        <begin position="64"/>
        <end position="290"/>
    </location>
</feature>
<dbReference type="Gene3D" id="3.90.780.10">
    <property type="entry name" value="5'-Nucleotidase, C-terminal domain"/>
    <property type="match status" value="1"/>
</dbReference>
<dbReference type="PANTHER" id="PTHR11575">
    <property type="entry name" value="5'-NUCLEOTIDASE-RELATED"/>
    <property type="match status" value="1"/>
</dbReference>
<reference evidence="4" key="1">
    <citation type="journal article" date="2012" name="PLoS ONE">
        <title>Gene sets for utilization of primary and secondary nutrition supplies in the distal gut of endangered iberian lynx.</title>
        <authorList>
            <person name="Alcaide M."/>
            <person name="Messina E."/>
            <person name="Richter M."/>
            <person name="Bargiela R."/>
            <person name="Peplies J."/>
            <person name="Huws S.A."/>
            <person name="Newbold C.J."/>
            <person name="Golyshin P.N."/>
            <person name="Simon M.A."/>
            <person name="Lopez G."/>
            <person name="Yakimov M.M."/>
            <person name="Ferrer M."/>
        </authorList>
    </citation>
    <scope>NUCLEOTIDE SEQUENCE</scope>
</reference>
<name>J9GHB1_9ZZZZ</name>
<comment type="caution">
    <text evidence="4">The sequence shown here is derived from an EMBL/GenBank/DDBJ whole genome shotgun (WGS) entry which is preliminary data.</text>
</comment>
<dbReference type="SUPFAM" id="SSF55816">
    <property type="entry name" value="5'-nucleotidase (syn. UDP-sugar hydrolase), C-terminal domain"/>
    <property type="match status" value="1"/>
</dbReference>
<dbReference type="PRINTS" id="PR01607">
    <property type="entry name" value="APYRASEFAMLY"/>
</dbReference>
<evidence type="ECO:0000259" key="3">
    <source>
        <dbReference type="Pfam" id="PF02872"/>
    </source>
</evidence>
<dbReference type="SUPFAM" id="SSF56300">
    <property type="entry name" value="Metallo-dependent phosphatases"/>
    <property type="match status" value="1"/>
</dbReference>
<evidence type="ECO:0000256" key="1">
    <source>
        <dbReference type="ARBA" id="ARBA00022729"/>
    </source>
</evidence>
<dbReference type="InterPro" id="IPR029052">
    <property type="entry name" value="Metallo-depent_PP-like"/>
</dbReference>
<accession>J9GHB1</accession>
<dbReference type="Gene3D" id="3.60.21.10">
    <property type="match status" value="1"/>
</dbReference>
<dbReference type="AlphaFoldDB" id="J9GHB1"/>
<gene>
    <name evidence="4" type="ORF">EVA_10645</name>
</gene>
<dbReference type="GO" id="GO:0016787">
    <property type="term" value="F:hydrolase activity"/>
    <property type="evidence" value="ECO:0007669"/>
    <property type="project" value="InterPro"/>
</dbReference>
<evidence type="ECO:0000313" key="4">
    <source>
        <dbReference type="EMBL" id="EJX01253.1"/>
    </source>
</evidence>
<keyword evidence="1" id="KW-0732">Signal</keyword>
<dbReference type="GO" id="GO:0009166">
    <property type="term" value="P:nucleotide catabolic process"/>
    <property type="evidence" value="ECO:0007669"/>
    <property type="project" value="InterPro"/>
</dbReference>
<organism evidence="4">
    <name type="scientific">gut metagenome</name>
    <dbReference type="NCBI Taxonomy" id="749906"/>
    <lineage>
        <taxon>unclassified sequences</taxon>
        <taxon>metagenomes</taxon>
        <taxon>organismal metagenomes</taxon>
    </lineage>
</organism>
<dbReference type="Pfam" id="PF02872">
    <property type="entry name" value="5_nucleotid_C"/>
    <property type="match status" value="1"/>
</dbReference>
<proteinExistence type="predicted"/>
<dbReference type="EMBL" id="AMCI01003031">
    <property type="protein sequence ID" value="EJX01253.1"/>
    <property type="molecule type" value="Genomic_DNA"/>
</dbReference>
<dbReference type="InterPro" id="IPR036907">
    <property type="entry name" value="5'-Nucleotdase_C_sf"/>
</dbReference>
<dbReference type="InterPro" id="IPR006179">
    <property type="entry name" value="5_nucleotidase/apyrase"/>
</dbReference>
<protein>
    <submittedName>
        <fullName evidence="4">5'-nucleotidase family protein</fullName>
    </submittedName>
</protein>
<dbReference type="PANTHER" id="PTHR11575:SF6">
    <property type="entry name" value="2',3'-CYCLIC-NUCLEOTIDE 2'-PHOSPHODIESTERASE_3'-NUCLEOTIDASE"/>
    <property type="match status" value="1"/>
</dbReference>
<sequence>MGRSCVAKLTFSSLYRHQAALFACSLDLFSPLFFSIPMAKLLPLLAFAAFGLGVSAQSRQVDLTFLATSDVHGNYLPYDFINAQPSKGSLARVATYVNQLRQQVGRDAVVLLDNGDILQGQPTAYYYNFIDTTSTHLCAQVLNEMGYDAATVGNHDVETGHAVYDRWTRDCQFPVLAANAVSTATATPYWKPYTILERKGVKIAVFGLITPAIPQWLPENLWRGIRFEDMVRTARHYMPQLRAEADVVVGLFHSGVGKPGTQPEGAEHAALQVAREVPGFDLIFCGHDHRFANQSVLNTAGDSVLVLNPAANAEAVAQAQLRLQFDGKKWVKLSQQGELAQVDNLQPDAAFMKTFAPQYATVKAFTEEIIGQNEATMETLPAFFGPSAFIDFIHTLQLAISGSDLSFAAPLSFDAVIPKGAIRVSDMFNLYRYENMLYTMRLTGREVKDYLEYSYAGWVAQMKKPTDHLLLFRANAEQLSDSWQRLRTPSFNFDSAAGLRYTVDVTKPAGQRITITSLADGRPFSLDATYLCAINSYRGNGGGRLLTEGAGIPAEELSSRIVRATDKDLRYYLMQAIRQRGTIHPAPLNQWKFIPEDWAAQARKRDEQLLLK</sequence>
<feature type="domain" description="5'-Nucleotidase C-terminal" evidence="3">
    <location>
        <begin position="382"/>
        <end position="544"/>
    </location>
</feature>
<dbReference type="Pfam" id="PF00149">
    <property type="entry name" value="Metallophos"/>
    <property type="match status" value="1"/>
</dbReference>
<dbReference type="InterPro" id="IPR008334">
    <property type="entry name" value="5'-Nucleotdase_C"/>
</dbReference>
<dbReference type="InterPro" id="IPR004843">
    <property type="entry name" value="Calcineurin-like_PHP"/>
</dbReference>